<dbReference type="OrthoDB" id="6260144at2759"/>
<dbReference type="GO" id="GO:0030054">
    <property type="term" value="C:cell junction"/>
    <property type="evidence" value="ECO:0007669"/>
    <property type="project" value="TreeGrafter"/>
</dbReference>
<feature type="region of interest" description="Disordered" evidence="2">
    <location>
        <begin position="92"/>
        <end position="137"/>
    </location>
</feature>
<dbReference type="InterPro" id="IPR039045">
    <property type="entry name" value="SCHIP_1"/>
</dbReference>
<dbReference type="GO" id="GO:0005886">
    <property type="term" value="C:plasma membrane"/>
    <property type="evidence" value="ECO:0007669"/>
    <property type="project" value="TreeGrafter"/>
</dbReference>
<protein>
    <recommendedName>
        <fullName evidence="3">Schwannomin interacting protein 1 C-terminal domain-containing protein</fullName>
    </recommendedName>
</protein>
<dbReference type="PANTHER" id="PTHR13103">
    <property type="entry name" value="SCHWANNOMIN INTERACTING PROTEIN 1"/>
    <property type="match status" value="1"/>
</dbReference>
<dbReference type="GO" id="GO:0035332">
    <property type="term" value="P:positive regulation of hippo signaling"/>
    <property type="evidence" value="ECO:0007669"/>
    <property type="project" value="TreeGrafter"/>
</dbReference>
<organism evidence="4 5">
    <name type="scientific">Rhynchophorus ferrugineus</name>
    <name type="common">Red palm weevil</name>
    <name type="synonym">Curculio ferrugineus</name>
    <dbReference type="NCBI Taxonomy" id="354439"/>
    <lineage>
        <taxon>Eukaryota</taxon>
        <taxon>Metazoa</taxon>
        <taxon>Ecdysozoa</taxon>
        <taxon>Arthropoda</taxon>
        <taxon>Hexapoda</taxon>
        <taxon>Insecta</taxon>
        <taxon>Pterygota</taxon>
        <taxon>Neoptera</taxon>
        <taxon>Endopterygota</taxon>
        <taxon>Coleoptera</taxon>
        <taxon>Polyphaga</taxon>
        <taxon>Cucujiformia</taxon>
        <taxon>Curculionidae</taxon>
        <taxon>Dryophthorinae</taxon>
        <taxon>Rhynchophorus</taxon>
    </lineage>
</organism>
<dbReference type="Proteomes" id="UP000625711">
    <property type="component" value="Unassembled WGS sequence"/>
</dbReference>
<feature type="compositionally biased region" description="Polar residues" evidence="2">
    <location>
        <begin position="108"/>
        <end position="129"/>
    </location>
</feature>
<feature type="compositionally biased region" description="Polar residues" evidence="2">
    <location>
        <begin position="92"/>
        <end position="102"/>
    </location>
</feature>
<dbReference type="PANTHER" id="PTHR13103:SF2">
    <property type="entry name" value="IQCJ-SCHIP1 READTHROUGH TRANSCRIPT PROTEIN-RELATED"/>
    <property type="match status" value="1"/>
</dbReference>
<evidence type="ECO:0000256" key="2">
    <source>
        <dbReference type="SAM" id="MobiDB-lite"/>
    </source>
</evidence>
<comment type="caution">
    <text evidence="4">The sequence shown here is derived from an EMBL/GenBank/DDBJ whole genome shotgun (WGS) entry which is preliminary data.</text>
</comment>
<feature type="domain" description="Schwannomin interacting protein 1 C-terminal" evidence="3">
    <location>
        <begin position="43"/>
        <end position="286"/>
    </location>
</feature>
<evidence type="ECO:0000259" key="3">
    <source>
        <dbReference type="Pfam" id="PF10148"/>
    </source>
</evidence>
<accession>A0A834I3E3</accession>
<dbReference type="Pfam" id="PF10148">
    <property type="entry name" value="SCHIP-1_C"/>
    <property type="match status" value="1"/>
</dbReference>
<dbReference type="EMBL" id="JAACXV010014551">
    <property type="protein sequence ID" value="KAF7266232.1"/>
    <property type="molecule type" value="Genomic_DNA"/>
</dbReference>
<keyword evidence="1" id="KW-0175">Coiled coil</keyword>
<keyword evidence="5" id="KW-1185">Reference proteome</keyword>
<reference evidence="4" key="1">
    <citation type="submission" date="2020-08" db="EMBL/GenBank/DDBJ databases">
        <title>Genome sequencing and assembly of the red palm weevil Rhynchophorus ferrugineus.</title>
        <authorList>
            <person name="Dias G.B."/>
            <person name="Bergman C.M."/>
            <person name="Manee M."/>
        </authorList>
    </citation>
    <scope>NUCLEOTIDE SEQUENCE</scope>
    <source>
        <strain evidence="4">AA-2017</strain>
        <tissue evidence="4">Whole larva</tissue>
    </source>
</reference>
<gene>
    <name evidence="4" type="ORF">GWI33_020417</name>
</gene>
<evidence type="ECO:0000313" key="4">
    <source>
        <dbReference type="EMBL" id="KAF7266232.1"/>
    </source>
</evidence>
<feature type="region of interest" description="Disordered" evidence="2">
    <location>
        <begin position="283"/>
        <end position="313"/>
    </location>
</feature>
<dbReference type="AlphaFoldDB" id="A0A834I3E3"/>
<name>A0A834I3E3_RHYFE</name>
<proteinExistence type="predicted"/>
<dbReference type="InterPro" id="IPR015649">
    <property type="entry name" value="SCHIP_1_C"/>
</dbReference>
<evidence type="ECO:0000313" key="5">
    <source>
        <dbReference type="Proteomes" id="UP000625711"/>
    </source>
</evidence>
<sequence>MDYNSVNENMEWFPYVPPSYDEHNVIDRFIRVITINDDTSFDRRTDREEIRRRLAMGSEDDYYTDRPGRKPSLQARLQSGMNLQICFMNETVSDTESPTSDNECPLTNPKQQKTKPASNTNQSTGNTAPPVQRPATLSLHPTPPPQLIAATAETDFFTKQARLQTEARMALAQAKEMARMQMEIERQKQKKSPITEMVRHSLEKVGIPFPEEKRRLSRQILTEMNVAQLQVIVNDLHTQIESLNEQLVKFLMDRDDLHMEQDSMLVDIEDLTRYLGAKEQVFKEQQSSTPQNNNLLPPPSPAPSSPLSTLNSTVRPHLNRIASLVKK</sequence>
<evidence type="ECO:0000256" key="1">
    <source>
        <dbReference type="ARBA" id="ARBA00023054"/>
    </source>
</evidence>